<feature type="signal peptide" evidence="1">
    <location>
        <begin position="1"/>
        <end position="18"/>
    </location>
</feature>
<comment type="caution">
    <text evidence="2">The sequence shown here is derived from an EMBL/GenBank/DDBJ whole genome shotgun (WGS) entry which is preliminary data.</text>
</comment>
<accession>A0AAD7MPA0</accession>
<organism evidence="2 3">
    <name type="scientific">Mycena metata</name>
    <dbReference type="NCBI Taxonomy" id="1033252"/>
    <lineage>
        <taxon>Eukaryota</taxon>
        <taxon>Fungi</taxon>
        <taxon>Dikarya</taxon>
        <taxon>Basidiomycota</taxon>
        <taxon>Agaricomycotina</taxon>
        <taxon>Agaricomycetes</taxon>
        <taxon>Agaricomycetidae</taxon>
        <taxon>Agaricales</taxon>
        <taxon>Marasmiineae</taxon>
        <taxon>Mycenaceae</taxon>
        <taxon>Mycena</taxon>
    </lineage>
</organism>
<dbReference type="AlphaFoldDB" id="A0AAD7MPA0"/>
<feature type="chain" id="PRO_5042204793" evidence="1">
    <location>
        <begin position="19"/>
        <end position="191"/>
    </location>
</feature>
<keyword evidence="1" id="KW-0732">Signal</keyword>
<dbReference type="Proteomes" id="UP001215598">
    <property type="component" value="Unassembled WGS sequence"/>
</dbReference>
<proteinExistence type="predicted"/>
<feature type="non-terminal residue" evidence="2">
    <location>
        <position position="1"/>
    </location>
</feature>
<evidence type="ECO:0000313" key="3">
    <source>
        <dbReference type="Proteomes" id="UP001215598"/>
    </source>
</evidence>
<protein>
    <submittedName>
        <fullName evidence="2">Uncharacterized protein</fullName>
    </submittedName>
</protein>
<gene>
    <name evidence="2" type="ORF">B0H16DRAFT_1592142</name>
</gene>
<reference evidence="2" key="1">
    <citation type="submission" date="2023-03" db="EMBL/GenBank/DDBJ databases">
        <title>Massive genome expansion in bonnet fungi (Mycena s.s.) driven by repeated elements and novel gene families across ecological guilds.</title>
        <authorList>
            <consortium name="Lawrence Berkeley National Laboratory"/>
            <person name="Harder C.B."/>
            <person name="Miyauchi S."/>
            <person name="Viragh M."/>
            <person name="Kuo A."/>
            <person name="Thoen E."/>
            <person name="Andreopoulos B."/>
            <person name="Lu D."/>
            <person name="Skrede I."/>
            <person name="Drula E."/>
            <person name="Henrissat B."/>
            <person name="Morin E."/>
            <person name="Kohler A."/>
            <person name="Barry K."/>
            <person name="LaButti K."/>
            <person name="Morin E."/>
            <person name="Salamov A."/>
            <person name="Lipzen A."/>
            <person name="Mereny Z."/>
            <person name="Hegedus B."/>
            <person name="Baldrian P."/>
            <person name="Stursova M."/>
            <person name="Weitz H."/>
            <person name="Taylor A."/>
            <person name="Grigoriev I.V."/>
            <person name="Nagy L.G."/>
            <person name="Martin F."/>
            <person name="Kauserud H."/>
        </authorList>
    </citation>
    <scope>NUCLEOTIDE SEQUENCE</scope>
    <source>
        <strain evidence="2">CBHHK182m</strain>
    </source>
</reference>
<evidence type="ECO:0000256" key="1">
    <source>
        <dbReference type="SAM" id="SignalP"/>
    </source>
</evidence>
<keyword evidence="3" id="KW-1185">Reference proteome</keyword>
<sequence>SPREAAILQCAQLLLSAALQGPQYPTDQQTIGIMQCHCEARAWLHLGNTVGIIFSAYHGIYQFDLPHQKNTPKNRIPPILGKHIFPIRNLARYHICHHLALIFFTIKSSVDSSSSKHALLGNGNFVGHQAQLPSIAASTASCQSMPSPVRLLRCSPLRPDDNGSFGIKSTSLHFNDCPALWVIIRPCLLAD</sequence>
<name>A0AAD7MPA0_9AGAR</name>
<evidence type="ECO:0000313" key="2">
    <source>
        <dbReference type="EMBL" id="KAJ7726633.1"/>
    </source>
</evidence>
<dbReference type="EMBL" id="JARKIB010000185">
    <property type="protein sequence ID" value="KAJ7726633.1"/>
    <property type="molecule type" value="Genomic_DNA"/>
</dbReference>